<keyword evidence="2" id="KW-0378">Hydrolase</keyword>
<organism evidence="6 7">
    <name type="scientific">Streptomyces palmae</name>
    <dbReference type="NCBI Taxonomy" id="1701085"/>
    <lineage>
        <taxon>Bacteria</taxon>
        <taxon>Bacillati</taxon>
        <taxon>Actinomycetota</taxon>
        <taxon>Actinomycetes</taxon>
        <taxon>Kitasatosporales</taxon>
        <taxon>Streptomycetaceae</taxon>
        <taxon>Streptomyces</taxon>
    </lineage>
</organism>
<dbReference type="GO" id="GO:0004252">
    <property type="term" value="F:serine-type endopeptidase activity"/>
    <property type="evidence" value="ECO:0007669"/>
    <property type="project" value="InterPro"/>
</dbReference>
<sequence>MTPQTTGRSSFPRQHARTQRFTLGSPRAFTVSPDDARVVFLRSRSGTDLANLLWVHDLAEGREYPAADPEVLLGGAGEELPAEERARRERSREGSAGVVAYAVDDAVELAAFALSGRLFTAELRAGTARELPVPGPVVDPRPSPDGQRVAYVAQGALRVVDADGGGDRALAEPEGDTVGYGLAEFIAAEEMDRTRGFWWSPDGESLLAARVDDALVRRWWIADPAHPGRQPAEVAYPAAGTPNAEVTLLLLGLDGSRTEVAWDRERFPYLARVHWSSYGPPLLLVQARDQRSQAYLTVDTATGRTETLLLEEDPVWLDLFPGVPAWSPNGQLVRIADTPGGSARVLMAGDRRLSPDTLHVRAVLDIGEHDVLFSASSGSAGERPGEILVHRAPLPAPGTSDSEPADCEVLFDQEVPAVHSAVRGASVLVHSCATLDRPGTSVEVVRPDLGEPGLTWLAGITSYAETPVVTARPRLVCAGKDRIPCAVLLPTGYREQDGPLPVLLDPYGGPHGQRVVAAHNAHLTSQWFADQGFAVVVADGRGTPGQSPAWEKAISGDFAGVTLDDQVAALHALAEDHPLDLGRVGIRGWSYGGYLAGLAVLRRPDVFHAAVVGAPVTDWRLYDTHYTERYLGHPDERPAVYADNSLVTDEGLSRPAEPSRPMMIVHGLADDNVVVAHALRLSSALLAAGRPHEVLPLSGVTHMTPQEQVAENLLRLQVDFLKRTLGVE</sequence>
<dbReference type="RefSeq" id="WP_135341123.1">
    <property type="nucleotide sequence ID" value="NZ_JBHLTX010000026.1"/>
</dbReference>
<dbReference type="PANTHER" id="PTHR11731">
    <property type="entry name" value="PROTEASE FAMILY S9B,C DIPEPTIDYL-PEPTIDASE IV-RELATED"/>
    <property type="match status" value="1"/>
</dbReference>
<dbReference type="AlphaFoldDB" id="A0A4Z0GN44"/>
<dbReference type="InterPro" id="IPR002471">
    <property type="entry name" value="Pept_S9_AS"/>
</dbReference>
<protein>
    <submittedName>
        <fullName evidence="6">S9 family peptidase</fullName>
    </submittedName>
</protein>
<dbReference type="InterPro" id="IPR029058">
    <property type="entry name" value="AB_hydrolase_fold"/>
</dbReference>
<feature type="domain" description="Peptidase S9 prolyl oligopeptidase catalytic" evidence="4">
    <location>
        <begin position="524"/>
        <end position="726"/>
    </location>
</feature>
<evidence type="ECO:0000256" key="1">
    <source>
        <dbReference type="ARBA" id="ARBA00022670"/>
    </source>
</evidence>
<dbReference type="InterPro" id="IPR001375">
    <property type="entry name" value="Peptidase_S9_cat"/>
</dbReference>
<feature type="domain" description="Dipeptidylpeptidase IV N-terminal" evidence="5">
    <location>
        <begin position="115"/>
        <end position="321"/>
    </location>
</feature>
<reference evidence="6 7" key="1">
    <citation type="submission" date="2019-03" db="EMBL/GenBank/DDBJ databases">
        <authorList>
            <person name="Gonzalez-Pimentel J.L."/>
        </authorList>
    </citation>
    <scope>NUCLEOTIDE SEQUENCE [LARGE SCALE GENOMIC DNA]</scope>
    <source>
        <strain evidence="6 7">JCM 31289</strain>
    </source>
</reference>
<comment type="caution">
    <text evidence="6">The sequence shown here is derived from an EMBL/GenBank/DDBJ whole genome shotgun (WGS) entry which is preliminary data.</text>
</comment>
<feature type="compositionally biased region" description="Polar residues" evidence="3">
    <location>
        <begin position="1"/>
        <end position="12"/>
    </location>
</feature>
<dbReference type="OrthoDB" id="9812921at2"/>
<dbReference type="InterPro" id="IPR050278">
    <property type="entry name" value="Serine_Prot_S9B/DPPIV"/>
</dbReference>
<dbReference type="GO" id="GO:0008239">
    <property type="term" value="F:dipeptidyl-peptidase activity"/>
    <property type="evidence" value="ECO:0007669"/>
    <property type="project" value="TreeGrafter"/>
</dbReference>
<dbReference type="InterPro" id="IPR002469">
    <property type="entry name" value="Peptidase_S9B_N"/>
</dbReference>
<dbReference type="GO" id="GO:0006508">
    <property type="term" value="P:proteolysis"/>
    <property type="evidence" value="ECO:0007669"/>
    <property type="project" value="UniProtKB-KW"/>
</dbReference>
<proteinExistence type="predicted"/>
<dbReference type="PANTHER" id="PTHR11731:SF193">
    <property type="entry name" value="DIPEPTIDYL PEPTIDASE 9"/>
    <property type="match status" value="1"/>
</dbReference>
<evidence type="ECO:0000259" key="4">
    <source>
        <dbReference type="Pfam" id="PF00326"/>
    </source>
</evidence>
<dbReference type="Pfam" id="PF00930">
    <property type="entry name" value="DPPIV_N"/>
    <property type="match status" value="1"/>
</dbReference>
<dbReference type="SUPFAM" id="SSF53474">
    <property type="entry name" value="alpha/beta-Hydrolases"/>
    <property type="match status" value="1"/>
</dbReference>
<dbReference type="InterPro" id="IPR002470">
    <property type="entry name" value="Peptidase_S9A"/>
</dbReference>
<evidence type="ECO:0000256" key="2">
    <source>
        <dbReference type="ARBA" id="ARBA00022801"/>
    </source>
</evidence>
<dbReference type="Gene3D" id="3.40.50.1820">
    <property type="entry name" value="alpha/beta hydrolase"/>
    <property type="match status" value="1"/>
</dbReference>
<keyword evidence="7" id="KW-1185">Reference proteome</keyword>
<dbReference type="PROSITE" id="PS00708">
    <property type="entry name" value="PRO_ENDOPEP_SER"/>
    <property type="match status" value="1"/>
</dbReference>
<dbReference type="SUPFAM" id="SSF82171">
    <property type="entry name" value="DPP6 N-terminal domain-like"/>
    <property type="match status" value="1"/>
</dbReference>
<accession>A0A4Z0GN44</accession>
<dbReference type="EMBL" id="SRID01000275">
    <property type="protein sequence ID" value="TGA97334.1"/>
    <property type="molecule type" value="Genomic_DNA"/>
</dbReference>
<dbReference type="Proteomes" id="UP000297948">
    <property type="component" value="Unassembled WGS sequence"/>
</dbReference>
<dbReference type="PRINTS" id="PR00862">
    <property type="entry name" value="PROLIGOPTASE"/>
</dbReference>
<dbReference type="Gene3D" id="2.140.10.30">
    <property type="entry name" value="Dipeptidylpeptidase IV, N-terminal domain"/>
    <property type="match status" value="1"/>
</dbReference>
<evidence type="ECO:0000256" key="3">
    <source>
        <dbReference type="SAM" id="MobiDB-lite"/>
    </source>
</evidence>
<evidence type="ECO:0000313" key="6">
    <source>
        <dbReference type="EMBL" id="TGA97334.1"/>
    </source>
</evidence>
<evidence type="ECO:0000313" key="7">
    <source>
        <dbReference type="Proteomes" id="UP000297948"/>
    </source>
</evidence>
<name>A0A4Z0GN44_9ACTN</name>
<feature type="region of interest" description="Disordered" evidence="3">
    <location>
        <begin position="1"/>
        <end position="26"/>
    </location>
</feature>
<keyword evidence="1" id="KW-0645">Protease</keyword>
<evidence type="ECO:0000259" key="5">
    <source>
        <dbReference type="Pfam" id="PF00930"/>
    </source>
</evidence>
<dbReference type="Pfam" id="PF00326">
    <property type="entry name" value="Peptidase_S9"/>
    <property type="match status" value="1"/>
</dbReference>
<gene>
    <name evidence="6" type="ORF">E4099_23580</name>
</gene>